<accession>A0A396RNX2</accession>
<evidence type="ECO:0000313" key="2">
    <source>
        <dbReference type="EMBL" id="RHW17486.1"/>
    </source>
</evidence>
<dbReference type="AlphaFoldDB" id="A0A396RNX2"/>
<keyword evidence="1" id="KW-1133">Transmembrane helix</keyword>
<dbReference type="OrthoDB" id="9812802at2"/>
<keyword evidence="1" id="KW-0812">Transmembrane</keyword>
<keyword evidence="3" id="KW-1185">Reference proteome</keyword>
<protein>
    <submittedName>
        <fullName evidence="2">Uncharacterized protein</fullName>
    </submittedName>
</protein>
<dbReference type="RefSeq" id="WP_118864232.1">
    <property type="nucleotide sequence ID" value="NZ_QWLV01000004.1"/>
</dbReference>
<evidence type="ECO:0000313" key="3">
    <source>
        <dbReference type="Proteomes" id="UP000266693"/>
    </source>
</evidence>
<dbReference type="EMBL" id="QWLV01000004">
    <property type="protein sequence ID" value="RHW17486.1"/>
    <property type="molecule type" value="Genomic_DNA"/>
</dbReference>
<proteinExistence type="predicted"/>
<evidence type="ECO:0000256" key="1">
    <source>
        <dbReference type="SAM" id="Phobius"/>
    </source>
</evidence>
<sequence>MKWNIWIRQAHRWLSIIFTAIVAGIFAMLGAGEEPVQWVYLLPLLPLALLALSGLYLFALPYAARRRGGRRARPQE</sequence>
<feature type="transmembrane region" description="Helical" evidence="1">
    <location>
        <begin position="38"/>
        <end position="63"/>
    </location>
</feature>
<name>A0A396RNX2_9SPHN</name>
<reference evidence="2 3" key="1">
    <citation type="submission" date="2018-08" db="EMBL/GenBank/DDBJ databases">
        <title>The multiple taxonomic identification of Sphingomonas gilva.</title>
        <authorList>
            <person name="Zhu D."/>
            <person name="Zheng S."/>
        </authorList>
    </citation>
    <scope>NUCLEOTIDE SEQUENCE [LARGE SCALE GENOMIC DNA]</scope>
    <source>
        <strain evidence="2 3">ZDH117</strain>
    </source>
</reference>
<comment type="caution">
    <text evidence="2">The sequence shown here is derived from an EMBL/GenBank/DDBJ whole genome shotgun (WGS) entry which is preliminary data.</text>
</comment>
<gene>
    <name evidence="2" type="ORF">D1610_11055</name>
</gene>
<feature type="transmembrane region" description="Helical" evidence="1">
    <location>
        <begin position="12"/>
        <end position="32"/>
    </location>
</feature>
<keyword evidence="1" id="KW-0472">Membrane</keyword>
<dbReference type="Proteomes" id="UP000266693">
    <property type="component" value="Unassembled WGS sequence"/>
</dbReference>
<organism evidence="2 3">
    <name type="scientific">Sphingomonas gilva</name>
    <dbReference type="NCBI Taxonomy" id="2305907"/>
    <lineage>
        <taxon>Bacteria</taxon>
        <taxon>Pseudomonadati</taxon>
        <taxon>Pseudomonadota</taxon>
        <taxon>Alphaproteobacteria</taxon>
        <taxon>Sphingomonadales</taxon>
        <taxon>Sphingomonadaceae</taxon>
        <taxon>Sphingomonas</taxon>
    </lineage>
</organism>